<dbReference type="SUPFAM" id="SSF52266">
    <property type="entry name" value="SGNH hydrolase"/>
    <property type="match status" value="1"/>
</dbReference>
<dbReference type="InterPro" id="IPR036514">
    <property type="entry name" value="SGNH_hydro_sf"/>
</dbReference>
<gene>
    <name evidence="1" type="ORF">SKAU_G00021700</name>
</gene>
<reference evidence="1" key="1">
    <citation type="journal article" date="2023" name="Science">
        <title>Genome structures resolve the early diversification of teleost fishes.</title>
        <authorList>
            <person name="Parey E."/>
            <person name="Louis A."/>
            <person name="Montfort J."/>
            <person name="Bouchez O."/>
            <person name="Roques C."/>
            <person name="Iampietro C."/>
            <person name="Lluch J."/>
            <person name="Castinel A."/>
            <person name="Donnadieu C."/>
            <person name="Desvignes T."/>
            <person name="Floi Bucao C."/>
            <person name="Jouanno E."/>
            <person name="Wen M."/>
            <person name="Mejri S."/>
            <person name="Dirks R."/>
            <person name="Jansen H."/>
            <person name="Henkel C."/>
            <person name="Chen W.J."/>
            <person name="Zahm M."/>
            <person name="Cabau C."/>
            <person name="Klopp C."/>
            <person name="Thompson A.W."/>
            <person name="Robinson-Rechavi M."/>
            <person name="Braasch I."/>
            <person name="Lecointre G."/>
            <person name="Bobe J."/>
            <person name="Postlethwait J.H."/>
            <person name="Berthelot C."/>
            <person name="Roest Crollius H."/>
            <person name="Guiguen Y."/>
        </authorList>
    </citation>
    <scope>NUCLEOTIDE SEQUENCE</scope>
    <source>
        <strain evidence="1">WJC10195</strain>
    </source>
</reference>
<dbReference type="Gene3D" id="3.40.50.1110">
    <property type="entry name" value="SGNH hydrolase"/>
    <property type="match status" value="1"/>
</dbReference>
<evidence type="ECO:0000313" key="2">
    <source>
        <dbReference type="Proteomes" id="UP001152622"/>
    </source>
</evidence>
<proteinExistence type="predicted"/>
<protein>
    <submittedName>
        <fullName evidence="1">Uncharacterized protein</fullName>
    </submittedName>
</protein>
<keyword evidence="2" id="KW-1185">Reference proteome</keyword>
<comment type="caution">
    <text evidence="1">The sequence shown here is derived from an EMBL/GenBank/DDBJ whole genome shotgun (WGS) entry which is preliminary data.</text>
</comment>
<sequence length="239" mass="26705">MGTSLGLDARVHWFGWGGLRWERLCPFIHQSLRGRAAPDVLLIHCGGNDLGRTTSLDLITAMKQDLQDLHCQFPDTEIILSGITQRRRWRAVNPGKINKARNWLPRVLGMEESEVANALIAYTRLADVVGEAEHNEIVGPFVFIFSNQQDMERFLIEIVDHSPLTVAGNHSTFPFSLHWCITLLPTNSSGLLLNSSSLDFACSIFPFRSASFNLKSILARQSLTTTCRSSLDLYARPPG</sequence>
<dbReference type="EMBL" id="JAINUF010000001">
    <property type="protein sequence ID" value="KAJ8381392.1"/>
    <property type="molecule type" value="Genomic_DNA"/>
</dbReference>
<evidence type="ECO:0000313" key="1">
    <source>
        <dbReference type="EMBL" id="KAJ8381392.1"/>
    </source>
</evidence>
<dbReference type="Proteomes" id="UP001152622">
    <property type="component" value="Chromosome 1"/>
</dbReference>
<dbReference type="AlphaFoldDB" id="A0A9Q1GDT9"/>
<name>A0A9Q1GDT9_SYNKA</name>
<dbReference type="OrthoDB" id="8957104at2759"/>
<organism evidence="1 2">
    <name type="scientific">Synaphobranchus kaupii</name>
    <name type="common">Kaup's arrowtooth eel</name>
    <dbReference type="NCBI Taxonomy" id="118154"/>
    <lineage>
        <taxon>Eukaryota</taxon>
        <taxon>Metazoa</taxon>
        <taxon>Chordata</taxon>
        <taxon>Craniata</taxon>
        <taxon>Vertebrata</taxon>
        <taxon>Euteleostomi</taxon>
        <taxon>Actinopterygii</taxon>
        <taxon>Neopterygii</taxon>
        <taxon>Teleostei</taxon>
        <taxon>Anguilliformes</taxon>
        <taxon>Synaphobranchidae</taxon>
        <taxon>Synaphobranchus</taxon>
    </lineage>
</organism>
<accession>A0A9Q1GDT9</accession>